<feature type="compositionally biased region" description="Basic and acidic residues" evidence="9">
    <location>
        <begin position="770"/>
        <end position="796"/>
    </location>
</feature>
<evidence type="ECO:0000259" key="10">
    <source>
        <dbReference type="PROSITE" id="PS51847"/>
    </source>
</evidence>
<dbReference type="FunCoup" id="A0A1U7ZB46">
    <property type="interactions" value="2097"/>
</dbReference>
<dbReference type="InterPro" id="IPR057080">
    <property type="entry name" value="PH_SMPa"/>
</dbReference>
<dbReference type="SUPFAM" id="SSF50729">
    <property type="entry name" value="PH domain-like"/>
    <property type="match status" value="1"/>
</dbReference>
<dbReference type="InParanoid" id="A0A1U7ZB46"/>
<feature type="region of interest" description="Disordered" evidence="9">
    <location>
        <begin position="741"/>
        <end position="796"/>
    </location>
</feature>
<keyword evidence="7" id="KW-0446">Lipid-binding</keyword>
<evidence type="ECO:0000256" key="7">
    <source>
        <dbReference type="ARBA" id="ARBA00023121"/>
    </source>
</evidence>
<keyword evidence="11" id="KW-1185">Reference proteome</keyword>
<proteinExistence type="predicted"/>
<dbReference type="GO" id="GO:0006869">
    <property type="term" value="P:lipid transport"/>
    <property type="evidence" value="ECO:0007669"/>
    <property type="project" value="UniProtKB-KW"/>
</dbReference>
<dbReference type="GO" id="GO:0005783">
    <property type="term" value="C:endoplasmic reticulum"/>
    <property type="evidence" value="ECO:0000318"/>
    <property type="project" value="GO_Central"/>
</dbReference>
<dbReference type="GO" id="GO:0008289">
    <property type="term" value="F:lipid binding"/>
    <property type="evidence" value="ECO:0000318"/>
    <property type="project" value="GO_Central"/>
</dbReference>
<evidence type="ECO:0000313" key="12">
    <source>
        <dbReference type="RefSeq" id="XP_010248365.1"/>
    </source>
</evidence>
<dbReference type="KEGG" id="nnu:104591254"/>
<feature type="region of interest" description="Disordered" evidence="9">
    <location>
        <begin position="637"/>
        <end position="709"/>
    </location>
</feature>
<dbReference type="PANTHER" id="PTHR13466:SF0">
    <property type="entry name" value="SMP-LTD DOMAIN-CONTAINING PROTEIN"/>
    <property type="match status" value="1"/>
</dbReference>
<dbReference type="CDD" id="cd21675">
    <property type="entry name" value="SMP_TEX2"/>
    <property type="match status" value="1"/>
</dbReference>
<keyword evidence="8" id="KW-0472">Membrane</keyword>
<evidence type="ECO:0000256" key="3">
    <source>
        <dbReference type="ARBA" id="ARBA00022692"/>
    </source>
</evidence>
<dbReference type="AlphaFoldDB" id="A0A1U7ZB46"/>
<keyword evidence="4" id="KW-0256">Endoplasmic reticulum</keyword>
<dbReference type="Proteomes" id="UP000189703">
    <property type="component" value="Unplaced"/>
</dbReference>
<organism evidence="11 12">
    <name type="scientific">Nelumbo nucifera</name>
    <name type="common">Sacred lotus</name>
    <dbReference type="NCBI Taxonomy" id="4432"/>
    <lineage>
        <taxon>Eukaryota</taxon>
        <taxon>Viridiplantae</taxon>
        <taxon>Streptophyta</taxon>
        <taxon>Embryophyta</taxon>
        <taxon>Tracheophyta</taxon>
        <taxon>Spermatophyta</taxon>
        <taxon>Magnoliopsida</taxon>
        <taxon>Proteales</taxon>
        <taxon>Nelumbonaceae</taxon>
        <taxon>Nelumbo</taxon>
    </lineage>
</organism>
<accession>A0A1U7ZB46</accession>
<dbReference type="Pfam" id="PF23065">
    <property type="entry name" value="PH_SMPa"/>
    <property type="match status" value="1"/>
</dbReference>
<evidence type="ECO:0000256" key="8">
    <source>
        <dbReference type="ARBA" id="ARBA00023136"/>
    </source>
</evidence>
<dbReference type="eggNOG" id="KOG2238">
    <property type="taxonomic scope" value="Eukaryota"/>
</dbReference>
<evidence type="ECO:0000256" key="4">
    <source>
        <dbReference type="ARBA" id="ARBA00022824"/>
    </source>
</evidence>
<reference evidence="12" key="1">
    <citation type="submission" date="2025-08" db="UniProtKB">
        <authorList>
            <consortium name="RefSeq"/>
        </authorList>
    </citation>
    <scope>IDENTIFICATION</scope>
</reference>
<dbReference type="InterPro" id="IPR031468">
    <property type="entry name" value="SMP_LBD"/>
</dbReference>
<feature type="domain" description="SMP-LTD" evidence="10">
    <location>
        <begin position="334"/>
        <end position="603"/>
    </location>
</feature>
<dbReference type="GeneID" id="104591254"/>
<dbReference type="OMA" id="CYLYAET"/>
<dbReference type="InterPro" id="IPR019411">
    <property type="entry name" value="MMM1_dom"/>
</dbReference>
<comment type="subcellular location">
    <subcellularLocation>
        <location evidence="1">Endoplasmic reticulum membrane</location>
    </subcellularLocation>
</comment>
<dbReference type="STRING" id="4432.A0A1U7ZB46"/>
<evidence type="ECO:0000256" key="6">
    <source>
        <dbReference type="ARBA" id="ARBA00023055"/>
    </source>
</evidence>
<dbReference type="PANTHER" id="PTHR13466">
    <property type="entry name" value="TEX2 PROTEIN-RELATED"/>
    <property type="match status" value="1"/>
</dbReference>
<keyword evidence="3" id="KW-0812">Transmembrane</keyword>
<keyword evidence="2" id="KW-0813">Transport</keyword>
<sequence length="796" mass="89210">MFTLFLGFLLGALTVIVVEVLGFLHILDRLARKKEVGRRKSLSDGDLDSEQSIAFAYNKQGVVWVLESERVSKLWPEEKVLREQKNKEILEVSPVKKHAKIKNRSLVLTDPDGSQATIQLVGCIVLAVSGSNLSSKKWAKRYPIKVESRDSVIYNGSKTFYVYLETSWEKEAWCKALRLAATSDKERVYWYAKLNAEFHDYLASLVAGYPSLIKPSIGFFGEPTDRANGLDSSSSKVRLFLKKLAKKASRSAIENKSSWTSLSVREERRIGEKSHSVQDLSLVSGLNAPSIDKSVNTSLEEDITLPLPSAFTHSGSQNQTSISEADSDKKFGVDEGTLCWNLLMFRLFFDAKRNADLKSFIQARIQRTLSSMRTPTYIGGVTCTGLDLGNLPPYIHNMRVLPMDIHEVWTMEIDIEYSGGATLDIETRLEVREPDFQKGILNTSLESDSVGEASSDLLEGFENFGNQLKLSEEADDKIERRDDVDDKFDGLRNSKSTSWTSNYKSRWKSILKSIANQVSQVPLSLAIRVASVRGTVRLFIKPPPSDQLWFGFTSMPDIDFNLDSSVGDHKITSGHVALLLGNRFKAAIRETLVLPNCESVCIPWMLADKNDWVPQKVAPFIWVNQEPVSESRICDAPSQLGDAKIQPESCRGNKQRPSDYPEEKHDKAATDVSVQQPNQKPSNESVSSSPSLTPSNSSNQSAGSQSLQDLRAPLSKNDEAQEIYNENGPNNPEYLPTSRSVAITEQTSFDEDVKPKRIGRRERMMGLGKKMGEKFEEKRRHIEEKGRHIVEKMRGP</sequence>
<feature type="compositionally biased region" description="Basic and acidic residues" evidence="9">
    <location>
        <begin position="656"/>
        <end position="669"/>
    </location>
</feature>
<name>A0A1U7ZB46_NELNU</name>
<feature type="compositionally biased region" description="Low complexity" evidence="9">
    <location>
        <begin position="681"/>
        <end position="706"/>
    </location>
</feature>
<dbReference type="Pfam" id="PF10296">
    <property type="entry name" value="MMM1"/>
    <property type="match status" value="1"/>
</dbReference>
<dbReference type="PROSITE" id="PS51847">
    <property type="entry name" value="SMP"/>
    <property type="match status" value="1"/>
</dbReference>
<keyword evidence="5" id="KW-1133">Transmembrane helix</keyword>
<protein>
    <submittedName>
        <fullName evidence="12">Uncharacterized protein LOC104591254</fullName>
    </submittedName>
</protein>
<evidence type="ECO:0000256" key="9">
    <source>
        <dbReference type="SAM" id="MobiDB-lite"/>
    </source>
</evidence>
<dbReference type="GO" id="GO:0005789">
    <property type="term" value="C:endoplasmic reticulum membrane"/>
    <property type="evidence" value="ECO:0007669"/>
    <property type="project" value="UniProtKB-SubCell"/>
</dbReference>
<gene>
    <name evidence="12" type="primary">LOC104591254</name>
</gene>
<dbReference type="OrthoDB" id="26740at2759"/>
<keyword evidence="6" id="KW-0445">Lipid transport</keyword>
<evidence type="ECO:0000256" key="2">
    <source>
        <dbReference type="ARBA" id="ARBA00022448"/>
    </source>
</evidence>
<evidence type="ECO:0000256" key="1">
    <source>
        <dbReference type="ARBA" id="ARBA00004586"/>
    </source>
</evidence>
<evidence type="ECO:0000256" key="5">
    <source>
        <dbReference type="ARBA" id="ARBA00022989"/>
    </source>
</evidence>
<dbReference type="RefSeq" id="XP_010248365.1">
    <property type="nucleotide sequence ID" value="XM_010250063.2"/>
</dbReference>
<evidence type="ECO:0000313" key="11">
    <source>
        <dbReference type="Proteomes" id="UP000189703"/>
    </source>
</evidence>